<keyword evidence="3" id="KW-1185">Reference proteome</keyword>
<dbReference type="EMBL" id="PDJG01000001">
    <property type="protein sequence ID" value="PFG34675.1"/>
    <property type="molecule type" value="Genomic_DNA"/>
</dbReference>
<dbReference type="OrthoDB" id="1696406at2"/>
<feature type="signal peptide" evidence="1">
    <location>
        <begin position="1"/>
        <end position="37"/>
    </location>
</feature>
<comment type="caution">
    <text evidence="2">The sequence shown here is derived from an EMBL/GenBank/DDBJ whole genome shotgun (WGS) entry which is preliminary data.</text>
</comment>
<evidence type="ECO:0000313" key="3">
    <source>
        <dbReference type="Proteomes" id="UP000225548"/>
    </source>
</evidence>
<accession>A0A2A9E8M5</accession>
<name>A0A2A9E8M5_9MICO</name>
<feature type="chain" id="PRO_5013219236" evidence="1">
    <location>
        <begin position="38"/>
        <end position="189"/>
    </location>
</feature>
<keyword evidence="1" id="KW-0732">Signal</keyword>
<proteinExistence type="predicted"/>
<dbReference type="Proteomes" id="UP000225548">
    <property type="component" value="Unassembled WGS sequence"/>
</dbReference>
<organism evidence="2 3">
    <name type="scientific">Sanguibacter antarcticus</name>
    <dbReference type="NCBI Taxonomy" id="372484"/>
    <lineage>
        <taxon>Bacteria</taxon>
        <taxon>Bacillati</taxon>
        <taxon>Actinomycetota</taxon>
        <taxon>Actinomycetes</taxon>
        <taxon>Micrococcales</taxon>
        <taxon>Sanguibacteraceae</taxon>
        <taxon>Sanguibacter</taxon>
    </lineage>
</organism>
<reference evidence="2 3" key="1">
    <citation type="submission" date="2017-10" db="EMBL/GenBank/DDBJ databases">
        <title>Sequencing the genomes of 1000 actinobacteria strains.</title>
        <authorList>
            <person name="Klenk H.-P."/>
        </authorList>
    </citation>
    <scope>NUCLEOTIDE SEQUENCE [LARGE SCALE GENOMIC DNA]</scope>
    <source>
        <strain evidence="2 3">DSM 18966</strain>
    </source>
</reference>
<dbReference type="AlphaFoldDB" id="A0A2A9E8M5"/>
<gene>
    <name evidence="2" type="ORF">ATL42_2595</name>
</gene>
<evidence type="ECO:0000256" key="1">
    <source>
        <dbReference type="SAM" id="SignalP"/>
    </source>
</evidence>
<dbReference type="RefSeq" id="WP_143556764.1">
    <property type="nucleotide sequence ID" value="NZ_PDJG01000001.1"/>
</dbReference>
<sequence>MTTTPSSAVRARRAGSLLLVVLCAALAGCTASPDASAPDTTSPGVTVLEYPAMLAEFRAEAATLQLPEGATWIEPAEPEPEPLPGGGMGVSDFEQGVGVGAAGNQWFCYWTRQWLAQRGVDPTAEAEALDVMNSYVDSRAFLETMDPASAQPLILDLLKKAALGDPSAAASYDDLSCKWWLAPNASAAS</sequence>
<evidence type="ECO:0000313" key="2">
    <source>
        <dbReference type="EMBL" id="PFG34675.1"/>
    </source>
</evidence>
<protein>
    <submittedName>
        <fullName evidence="2">Uncharacterized protein</fullName>
    </submittedName>
</protein>